<dbReference type="RefSeq" id="WP_110373705.1">
    <property type="nucleotide sequence ID" value="NZ_JAHBRY010000002.1"/>
</dbReference>
<dbReference type="Pfam" id="PF08402">
    <property type="entry name" value="TOBE_2"/>
    <property type="match status" value="1"/>
</dbReference>
<dbReference type="GO" id="GO:0005524">
    <property type="term" value="F:ATP binding"/>
    <property type="evidence" value="ECO:0007669"/>
    <property type="project" value="UniProtKB-KW"/>
</dbReference>
<gene>
    <name evidence="6" type="ORF">C7450_102497</name>
</gene>
<keyword evidence="3" id="KW-0547">Nucleotide-binding</keyword>
<dbReference type="InterPro" id="IPR012340">
    <property type="entry name" value="NA-bd_OB-fold"/>
</dbReference>
<accession>A0A2V3US99</accession>
<dbReference type="InterPro" id="IPR027417">
    <property type="entry name" value="P-loop_NTPase"/>
</dbReference>
<dbReference type="PANTHER" id="PTHR42781">
    <property type="entry name" value="SPERMIDINE/PUTRESCINE IMPORT ATP-BINDING PROTEIN POTA"/>
    <property type="match status" value="1"/>
</dbReference>
<dbReference type="PROSITE" id="PS50893">
    <property type="entry name" value="ABC_TRANSPORTER_2"/>
    <property type="match status" value="1"/>
</dbReference>
<dbReference type="InterPro" id="IPR013611">
    <property type="entry name" value="Transp-assoc_OB_typ2"/>
</dbReference>
<keyword evidence="7" id="KW-1185">Reference proteome</keyword>
<dbReference type="PROSITE" id="PS00211">
    <property type="entry name" value="ABC_TRANSPORTER_1"/>
    <property type="match status" value="1"/>
</dbReference>
<dbReference type="Pfam" id="PF00005">
    <property type="entry name" value="ABC_tran"/>
    <property type="match status" value="1"/>
</dbReference>
<evidence type="ECO:0000259" key="5">
    <source>
        <dbReference type="PROSITE" id="PS50893"/>
    </source>
</evidence>
<reference evidence="6 7" key="1">
    <citation type="submission" date="2018-05" db="EMBL/GenBank/DDBJ databases">
        <title>Genomic Encyclopedia of Type Strains, Phase IV (KMG-IV): sequencing the most valuable type-strain genomes for metagenomic binning, comparative biology and taxonomic classification.</title>
        <authorList>
            <person name="Goeker M."/>
        </authorList>
    </citation>
    <scope>NUCLEOTIDE SEQUENCE [LARGE SCALE GENOMIC DNA]</scope>
    <source>
        <strain evidence="6 7">DSM 6462</strain>
    </source>
</reference>
<dbReference type="InterPro" id="IPR050093">
    <property type="entry name" value="ABC_SmlMolc_Importer"/>
</dbReference>
<dbReference type="AlphaFoldDB" id="A0A2V3US99"/>
<protein>
    <submittedName>
        <fullName evidence="6">ABC-type Fe3+/spermidine/putrescine transport system ATPase subunit</fullName>
    </submittedName>
</protein>
<dbReference type="InterPro" id="IPR003439">
    <property type="entry name" value="ABC_transporter-like_ATP-bd"/>
</dbReference>
<dbReference type="Gene3D" id="2.40.50.140">
    <property type="entry name" value="Nucleic acid-binding proteins"/>
    <property type="match status" value="1"/>
</dbReference>
<dbReference type="SUPFAM" id="SSF50331">
    <property type="entry name" value="MOP-like"/>
    <property type="match status" value="1"/>
</dbReference>
<feature type="domain" description="ABC transporter" evidence="5">
    <location>
        <begin position="4"/>
        <end position="234"/>
    </location>
</feature>
<evidence type="ECO:0000256" key="3">
    <source>
        <dbReference type="ARBA" id="ARBA00022741"/>
    </source>
</evidence>
<proteinExistence type="inferred from homology"/>
<comment type="caution">
    <text evidence="6">The sequence shown here is derived from an EMBL/GenBank/DDBJ whole genome shotgun (WGS) entry which is preliminary data.</text>
</comment>
<dbReference type="GO" id="GO:0043190">
    <property type="term" value="C:ATP-binding cassette (ABC) transporter complex"/>
    <property type="evidence" value="ECO:0007669"/>
    <property type="project" value="InterPro"/>
</dbReference>
<dbReference type="InterPro" id="IPR003593">
    <property type="entry name" value="AAA+_ATPase"/>
</dbReference>
<name>A0A2V3US99_9HYPH</name>
<evidence type="ECO:0000313" key="7">
    <source>
        <dbReference type="Proteomes" id="UP000248021"/>
    </source>
</evidence>
<dbReference type="SMART" id="SM00382">
    <property type="entry name" value="AAA"/>
    <property type="match status" value="1"/>
</dbReference>
<dbReference type="InterPro" id="IPR008995">
    <property type="entry name" value="Mo/tungstate-bd_C_term_dom"/>
</dbReference>
<dbReference type="Proteomes" id="UP000248021">
    <property type="component" value="Unassembled WGS sequence"/>
</dbReference>
<evidence type="ECO:0000256" key="2">
    <source>
        <dbReference type="ARBA" id="ARBA00022448"/>
    </source>
</evidence>
<dbReference type="GO" id="GO:0022857">
    <property type="term" value="F:transmembrane transporter activity"/>
    <property type="evidence" value="ECO:0007669"/>
    <property type="project" value="InterPro"/>
</dbReference>
<dbReference type="Gene3D" id="2.40.50.100">
    <property type="match status" value="1"/>
</dbReference>
<dbReference type="GO" id="GO:0015697">
    <property type="term" value="P:quaternary ammonium group transport"/>
    <property type="evidence" value="ECO:0007669"/>
    <property type="project" value="UniProtKB-ARBA"/>
</dbReference>
<sequence>MADVVLKAVEKVFGSERVVKSIDLSVNQGEFFSLLGPSGCGKTTTLRMIAGLETPTSGDLLIRGERMNDVPINRRPTNLVFQKLALFPHLDVFDNIAFGLKLKGLPRPEIARRVDDMLDVVSLAGFERRRVTELSGGQQQRVAIARALVNAPAVLLLDEPLGALDLKLQLRLQRELKRIQRSTGTTFIYVTHNQAEALTLSDRLAVMNEGRVEQIGSPADMYLHSATSFVASFIGRTNLIAGEATFAGGEARVTDGALSVVLDDADAPADNGRTVLSLRPERIVIAPKTPMANGIDATVAEVEFLGATVLYRMRIADGRILFVQALADTPPLAEGTAVRLGWGKDAAVSIRSTTVAEDVE</sequence>
<dbReference type="InterPro" id="IPR017871">
    <property type="entry name" value="ABC_transporter-like_CS"/>
</dbReference>
<evidence type="ECO:0000256" key="1">
    <source>
        <dbReference type="ARBA" id="ARBA00005417"/>
    </source>
</evidence>
<keyword evidence="2" id="KW-0813">Transport</keyword>
<dbReference type="PANTHER" id="PTHR42781:SF4">
    <property type="entry name" value="SPERMIDINE_PUTRESCINE IMPORT ATP-BINDING PROTEIN POTA"/>
    <property type="match status" value="1"/>
</dbReference>
<dbReference type="SUPFAM" id="SSF52540">
    <property type="entry name" value="P-loop containing nucleoside triphosphate hydrolases"/>
    <property type="match status" value="1"/>
</dbReference>
<evidence type="ECO:0000256" key="4">
    <source>
        <dbReference type="ARBA" id="ARBA00022840"/>
    </source>
</evidence>
<dbReference type="OrthoDB" id="9802264at2"/>
<keyword evidence="4" id="KW-0067">ATP-binding</keyword>
<evidence type="ECO:0000313" key="6">
    <source>
        <dbReference type="EMBL" id="PXW63579.1"/>
    </source>
</evidence>
<organism evidence="6 7">
    <name type="scientific">Chelatococcus asaccharovorans</name>
    <dbReference type="NCBI Taxonomy" id="28210"/>
    <lineage>
        <taxon>Bacteria</taxon>
        <taxon>Pseudomonadati</taxon>
        <taxon>Pseudomonadota</taxon>
        <taxon>Alphaproteobacteria</taxon>
        <taxon>Hyphomicrobiales</taxon>
        <taxon>Chelatococcaceae</taxon>
        <taxon>Chelatococcus</taxon>
    </lineage>
</organism>
<dbReference type="FunFam" id="3.40.50.300:FF:000425">
    <property type="entry name" value="Probable ABC transporter, ATP-binding subunit"/>
    <property type="match status" value="1"/>
</dbReference>
<dbReference type="GO" id="GO:0016887">
    <property type="term" value="F:ATP hydrolysis activity"/>
    <property type="evidence" value="ECO:0007669"/>
    <property type="project" value="InterPro"/>
</dbReference>
<dbReference type="Gene3D" id="3.40.50.300">
    <property type="entry name" value="P-loop containing nucleotide triphosphate hydrolases"/>
    <property type="match status" value="1"/>
</dbReference>
<comment type="similarity">
    <text evidence="1">Belongs to the ABC transporter superfamily.</text>
</comment>
<dbReference type="EMBL" id="QJJK01000002">
    <property type="protein sequence ID" value="PXW63579.1"/>
    <property type="molecule type" value="Genomic_DNA"/>
</dbReference>